<organism evidence="3 4">
    <name type="scientific">Acidianus brierleyi</name>
    <dbReference type="NCBI Taxonomy" id="41673"/>
    <lineage>
        <taxon>Archaea</taxon>
        <taxon>Thermoproteota</taxon>
        <taxon>Thermoprotei</taxon>
        <taxon>Sulfolobales</taxon>
        <taxon>Sulfolobaceae</taxon>
        <taxon>Acidianus</taxon>
    </lineage>
</organism>
<evidence type="ECO:0000313" key="3">
    <source>
        <dbReference type="EMBL" id="AWR94578.1"/>
    </source>
</evidence>
<gene>
    <name evidence="3" type="ORF">DFR85_08195</name>
</gene>
<dbReference type="Gene3D" id="1.10.10.60">
    <property type="entry name" value="Homeodomain-like"/>
    <property type="match status" value="2"/>
</dbReference>
<dbReference type="Pfam" id="PF13936">
    <property type="entry name" value="HTH_38"/>
    <property type="match status" value="1"/>
</dbReference>
<dbReference type="AlphaFoldDB" id="A0A2U9IEV4"/>
<sequence length="150" mass="17430">MQNEETSKIAKEMYERGKSIREIARELNLSYSRVRKILKDSGVQFRGKISRDLEEKIIDLAKRGYSANRISKETKINSNTVLRVLKKNNLAKTKRKLAPEKIEEIKNLYKNGVSIYKIAKNLNISTNLVVYHLKKLNVYKPTHESYSTSQ</sequence>
<name>A0A2U9IEV4_9CREN</name>
<protein>
    <submittedName>
        <fullName evidence="3">CRISPR-associated protein</fullName>
    </submittedName>
</protein>
<evidence type="ECO:0000259" key="2">
    <source>
        <dbReference type="Pfam" id="PF19575"/>
    </source>
</evidence>
<dbReference type="NCBIfam" id="NF040595">
    <property type="entry name" value="HTH_Cbp1"/>
    <property type="match status" value="1"/>
</dbReference>
<keyword evidence="4" id="KW-1185">Reference proteome</keyword>
<evidence type="ECO:0000259" key="1">
    <source>
        <dbReference type="Pfam" id="PF13936"/>
    </source>
</evidence>
<reference evidence="3 4" key="1">
    <citation type="submission" date="2018-05" db="EMBL/GenBank/DDBJ databases">
        <title>Complete Genome Sequences of Extremely Thermoacidophilic, Metal-Mobilizing Type-Strain Members of the Archaeal Family Sulfolobaceae: Acidianus brierleyi DSM-1651T, Acidianus sulfidivorans DSM-18786T, Metallosphaera hakonensis DSM-7519T, and Metallosphaera prunae DSM-10039T.</title>
        <authorList>
            <person name="Counts J.A."/>
            <person name="Kelly R.M."/>
        </authorList>
    </citation>
    <scope>NUCLEOTIDE SEQUENCE [LARGE SCALE GENOMIC DNA]</scope>
    <source>
        <strain evidence="3 4">DSM 1651</strain>
    </source>
</reference>
<evidence type="ECO:0000313" key="4">
    <source>
        <dbReference type="Proteomes" id="UP000248044"/>
    </source>
</evidence>
<dbReference type="RefSeq" id="WP_110270459.1">
    <property type="nucleotide sequence ID" value="NZ_CP029289.2"/>
</dbReference>
<dbReference type="OrthoDB" id="33818at2157"/>
<dbReference type="InterPro" id="IPR025246">
    <property type="entry name" value="IS30-like_HTH"/>
</dbReference>
<proteinExistence type="predicted"/>
<accession>A0A2U9IEV4</accession>
<dbReference type="InterPro" id="IPR036388">
    <property type="entry name" value="WH-like_DNA-bd_sf"/>
</dbReference>
<dbReference type="Proteomes" id="UP000248044">
    <property type="component" value="Chromosome"/>
</dbReference>
<dbReference type="Pfam" id="PF19575">
    <property type="entry name" value="HTH_58"/>
    <property type="match status" value="1"/>
</dbReference>
<dbReference type="EMBL" id="CP029289">
    <property type="protein sequence ID" value="AWR94578.1"/>
    <property type="molecule type" value="Genomic_DNA"/>
</dbReference>
<dbReference type="InterPro" id="IPR045745">
    <property type="entry name" value="HTH_58_Actinobacteria-type"/>
</dbReference>
<dbReference type="Gene3D" id="1.10.10.10">
    <property type="entry name" value="Winged helix-like DNA-binding domain superfamily/Winged helix DNA-binding domain"/>
    <property type="match status" value="1"/>
</dbReference>
<dbReference type="KEGG" id="abri:DFR85_08195"/>
<dbReference type="GeneID" id="36832129"/>
<feature type="domain" description="Transposase IS30-like HTH" evidence="1">
    <location>
        <begin position="95"/>
        <end position="135"/>
    </location>
</feature>
<feature type="domain" description="Helix-turn-helix" evidence="2">
    <location>
        <begin position="10"/>
        <end position="48"/>
    </location>
</feature>